<dbReference type="InterPro" id="IPR027383">
    <property type="entry name" value="Znf_put"/>
</dbReference>
<gene>
    <name evidence="9" type="ORF">BJY14_002544</name>
</gene>
<dbReference type="AlphaFoldDB" id="A0A7Y9EFG7"/>
<feature type="region of interest" description="Disordered" evidence="6">
    <location>
        <begin position="251"/>
        <end position="307"/>
    </location>
</feature>
<feature type="domain" description="RNA polymerase sigma-70 region 2" evidence="7">
    <location>
        <begin position="30"/>
        <end position="97"/>
    </location>
</feature>
<evidence type="ECO:0000256" key="5">
    <source>
        <dbReference type="ARBA" id="ARBA00023163"/>
    </source>
</evidence>
<evidence type="ECO:0000256" key="1">
    <source>
        <dbReference type="ARBA" id="ARBA00010641"/>
    </source>
</evidence>
<keyword evidence="5" id="KW-0804">Transcription</keyword>
<dbReference type="GO" id="GO:0006352">
    <property type="term" value="P:DNA-templated transcription initiation"/>
    <property type="evidence" value="ECO:0007669"/>
    <property type="project" value="InterPro"/>
</dbReference>
<dbReference type="Gene3D" id="1.10.1740.10">
    <property type="match status" value="1"/>
</dbReference>
<dbReference type="InterPro" id="IPR014284">
    <property type="entry name" value="RNA_pol_sigma-70_dom"/>
</dbReference>
<dbReference type="PANTHER" id="PTHR43133">
    <property type="entry name" value="RNA POLYMERASE ECF-TYPE SIGMA FACTO"/>
    <property type="match status" value="1"/>
</dbReference>
<dbReference type="RefSeq" id="WP_179843800.1">
    <property type="nucleotide sequence ID" value="NZ_JACCBA010000001.1"/>
</dbReference>
<comment type="similarity">
    <text evidence="1">Belongs to the sigma-70 factor family. ECF subfamily.</text>
</comment>
<evidence type="ECO:0000256" key="4">
    <source>
        <dbReference type="ARBA" id="ARBA00023125"/>
    </source>
</evidence>
<dbReference type="Pfam" id="PF13490">
    <property type="entry name" value="zf-HC2"/>
    <property type="match status" value="1"/>
</dbReference>
<feature type="domain" description="Putative zinc-finger" evidence="8">
    <location>
        <begin position="193"/>
        <end position="227"/>
    </location>
</feature>
<dbReference type="InterPro" id="IPR007627">
    <property type="entry name" value="RNA_pol_sigma70_r2"/>
</dbReference>
<evidence type="ECO:0000313" key="10">
    <source>
        <dbReference type="Proteomes" id="UP000529783"/>
    </source>
</evidence>
<dbReference type="Gene3D" id="1.10.10.10">
    <property type="entry name" value="Winged helix-like DNA-binding domain superfamily/Winged helix DNA-binding domain"/>
    <property type="match status" value="1"/>
</dbReference>
<evidence type="ECO:0000256" key="3">
    <source>
        <dbReference type="ARBA" id="ARBA00023082"/>
    </source>
</evidence>
<dbReference type="PANTHER" id="PTHR43133:SF8">
    <property type="entry name" value="RNA POLYMERASE SIGMA FACTOR HI_1459-RELATED"/>
    <property type="match status" value="1"/>
</dbReference>
<feature type="compositionally biased region" description="Basic and acidic residues" evidence="6">
    <location>
        <begin position="264"/>
        <end position="275"/>
    </location>
</feature>
<proteinExistence type="inferred from homology"/>
<sequence length="333" mass="36623">MSRERTPDPPDDKALISRARTGDVSAYAMLYECHVDAARRLARTLIEGDAAEDAVQETFTKVLDLLRRGDGPREGFRPYLLTALRHTVYDRFRAEKRLQSTGEIEKYDTGVPFADPLPEGSTAARAFRSLPERWRVVLWHTEIERAKPAEVASLLGLTPNGAAALAYRAREGLRQAYLQAHLDEMRPTRHEECREALRSMGAYVRGGLSGRESLALDRHLRSCPDCRTVLDEARDVNATLRDVLSPLVFGGRGGNGRPRRRRDAHLARSQDEKAAVGRGTVGGPRDRRGRRPRLAGLTGHRNRRAGAGALTSGGYFDHGCAGDGAARPAAADG</sequence>
<dbReference type="SUPFAM" id="SSF88946">
    <property type="entry name" value="Sigma2 domain of RNA polymerase sigma factors"/>
    <property type="match status" value="1"/>
</dbReference>
<accession>A0A7Y9EFG7</accession>
<keyword evidence="3" id="KW-0731">Sigma factor</keyword>
<dbReference type="GO" id="GO:0003677">
    <property type="term" value="F:DNA binding"/>
    <property type="evidence" value="ECO:0007669"/>
    <property type="project" value="UniProtKB-KW"/>
</dbReference>
<organism evidence="9 10">
    <name type="scientific">Actinomadura luteofluorescens</name>
    <dbReference type="NCBI Taxonomy" id="46163"/>
    <lineage>
        <taxon>Bacteria</taxon>
        <taxon>Bacillati</taxon>
        <taxon>Actinomycetota</taxon>
        <taxon>Actinomycetes</taxon>
        <taxon>Streptosporangiales</taxon>
        <taxon>Thermomonosporaceae</taxon>
        <taxon>Actinomadura</taxon>
    </lineage>
</organism>
<name>A0A7Y9EFG7_9ACTN</name>
<dbReference type="InterPro" id="IPR039425">
    <property type="entry name" value="RNA_pol_sigma-70-like"/>
</dbReference>
<dbReference type="InterPro" id="IPR013325">
    <property type="entry name" value="RNA_pol_sigma_r2"/>
</dbReference>
<evidence type="ECO:0000256" key="2">
    <source>
        <dbReference type="ARBA" id="ARBA00023015"/>
    </source>
</evidence>
<evidence type="ECO:0000259" key="7">
    <source>
        <dbReference type="Pfam" id="PF04542"/>
    </source>
</evidence>
<dbReference type="Pfam" id="PF04542">
    <property type="entry name" value="Sigma70_r2"/>
    <property type="match status" value="1"/>
</dbReference>
<dbReference type="InterPro" id="IPR013324">
    <property type="entry name" value="RNA_pol_sigma_r3/r4-like"/>
</dbReference>
<evidence type="ECO:0000256" key="6">
    <source>
        <dbReference type="SAM" id="MobiDB-lite"/>
    </source>
</evidence>
<dbReference type="InterPro" id="IPR036388">
    <property type="entry name" value="WH-like_DNA-bd_sf"/>
</dbReference>
<dbReference type="Proteomes" id="UP000529783">
    <property type="component" value="Unassembled WGS sequence"/>
</dbReference>
<evidence type="ECO:0000313" key="9">
    <source>
        <dbReference type="EMBL" id="NYD46561.1"/>
    </source>
</evidence>
<dbReference type="SUPFAM" id="SSF88659">
    <property type="entry name" value="Sigma3 and sigma4 domains of RNA polymerase sigma factors"/>
    <property type="match status" value="1"/>
</dbReference>
<keyword evidence="10" id="KW-1185">Reference proteome</keyword>
<protein>
    <submittedName>
        <fullName evidence="9">RNA polymerase sigma factor (Sigma-70 family)</fullName>
    </submittedName>
</protein>
<dbReference type="GO" id="GO:0016987">
    <property type="term" value="F:sigma factor activity"/>
    <property type="evidence" value="ECO:0007669"/>
    <property type="project" value="UniProtKB-KW"/>
</dbReference>
<dbReference type="Gene3D" id="1.10.10.1320">
    <property type="entry name" value="Anti-sigma factor, zinc-finger domain"/>
    <property type="match status" value="1"/>
</dbReference>
<keyword evidence="4" id="KW-0238">DNA-binding</keyword>
<dbReference type="InterPro" id="IPR041916">
    <property type="entry name" value="Anti_sigma_zinc_sf"/>
</dbReference>
<comment type="caution">
    <text evidence="9">The sequence shown here is derived from an EMBL/GenBank/DDBJ whole genome shotgun (WGS) entry which is preliminary data.</text>
</comment>
<dbReference type="NCBIfam" id="TIGR02937">
    <property type="entry name" value="sigma70-ECF"/>
    <property type="match status" value="1"/>
</dbReference>
<reference evidence="9 10" key="1">
    <citation type="submission" date="2020-07" db="EMBL/GenBank/DDBJ databases">
        <title>Sequencing the genomes of 1000 actinobacteria strains.</title>
        <authorList>
            <person name="Klenk H.-P."/>
        </authorList>
    </citation>
    <scope>NUCLEOTIDE SEQUENCE [LARGE SCALE GENOMIC DNA]</scope>
    <source>
        <strain evidence="9 10">DSM 40398</strain>
    </source>
</reference>
<dbReference type="EMBL" id="JACCBA010000001">
    <property type="protein sequence ID" value="NYD46561.1"/>
    <property type="molecule type" value="Genomic_DNA"/>
</dbReference>
<keyword evidence="2" id="KW-0805">Transcription regulation</keyword>
<evidence type="ECO:0000259" key="8">
    <source>
        <dbReference type="Pfam" id="PF13490"/>
    </source>
</evidence>